<evidence type="ECO:0000313" key="2">
    <source>
        <dbReference type="EMBL" id="KAA6372609.1"/>
    </source>
</evidence>
<feature type="region of interest" description="Disordered" evidence="1">
    <location>
        <begin position="1"/>
        <end position="58"/>
    </location>
</feature>
<dbReference type="OrthoDB" id="6083831at2759"/>
<sequence>MLIKLPSTQDKRSVSVSNKIGQSESTSIKDGILGRYNDSEQGNNQRTKMQDIENSGQPTRVIDQQNIKMHVNNRRITAGLGSDSDIRQSNRNNTTQLLEQERSRNDRQRQGNQGNLLRTTPFRASLQENVRSGILDTFRQHNSSLRYLEMEIEGIPDRKNKTSIFSSEKALTTNHNHPHPRKTELNVRFYLVTMQIGRLHPEGHNNQNDLQDMQLHAIDRRIHKTIQQTNQQICNSGSQRPGDTLLQILQKMKQDKADGIIIAPIWPEQSWYTKLKNLSTRFLFLGQADKILEMGQRMKDKDQKLPPSNVGAFFLDLSQTQEETYQ</sequence>
<feature type="compositionally biased region" description="Basic and acidic residues" evidence="1">
    <location>
        <begin position="99"/>
        <end position="109"/>
    </location>
</feature>
<gene>
    <name evidence="2" type="ORF">EZS28_031864</name>
</gene>
<dbReference type="Proteomes" id="UP000324800">
    <property type="component" value="Unassembled WGS sequence"/>
</dbReference>
<evidence type="ECO:0000256" key="1">
    <source>
        <dbReference type="SAM" id="MobiDB-lite"/>
    </source>
</evidence>
<feature type="region of interest" description="Disordered" evidence="1">
    <location>
        <begin position="96"/>
        <end position="118"/>
    </location>
</feature>
<organism evidence="2 3">
    <name type="scientific">Streblomastix strix</name>
    <dbReference type="NCBI Taxonomy" id="222440"/>
    <lineage>
        <taxon>Eukaryota</taxon>
        <taxon>Metamonada</taxon>
        <taxon>Preaxostyla</taxon>
        <taxon>Oxymonadida</taxon>
        <taxon>Streblomastigidae</taxon>
        <taxon>Streblomastix</taxon>
    </lineage>
</organism>
<dbReference type="AlphaFoldDB" id="A0A5J4UQ48"/>
<accession>A0A5J4UQ48</accession>
<feature type="compositionally biased region" description="Polar residues" evidence="1">
    <location>
        <begin position="14"/>
        <end position="28"/>
    </location>
</feature>
<protein>
    <submittedName>
        <fullName evidence="2">Uncharacterized protein</fullName>
    </submittedName>
</protein>
<reference evidence="2 3" key="1">
    <citation type="submission" date="2019-03" db="EMBL/GenBank/DDBJ databases">
        <title>Single cell metagenomics reveals metabolic interactions within the superorganism composed of flagellate Streblomastix strix and complex community of Bacteroidetes bacteria on its surface.</title>
        <authorList>
            <person name="Treitli S.C."/>
            <person name="Kolisko M."/>
            <person name="Husnik F."/>
            <person name="Keeling P."/>
            <person name="Hampl V."/>
        </authorList>
    </citation>
    <scope>NUCLEOTIDE SEQUENCE [LARGE SCALE GENOMIC DNA]</scope>
    <source>
        <strain evidence="2">ST1C</strain>
    </source>
</reference>
<name>A0A5J4UQ48_9EUKA</name>
<dbReference type="EMBL" id="SNRW01013452">
    <property type="protein sequence ID" value="KAA6372609.1"/>
    <property type="molecule type" value="Genomic_DNA"/>
</dbReference>
<comment type="caution">
    <text evidence="2">The sequence shown here is derived from an EMBL/GenBank/DDBJ whole genome shotgun (WGS) entry which is preliminary data.</text>
</comment>
<feature type="compositionally biased region" description="Polar residues" evidence="1">
    <location>
        <begin position="39"/>
        <end position="58"/>
    </location>
</feature>
<proteinExistence type="predicted"/>
<evidence type="ECO:0000313" key="3">
    <source>
        <dbReference type="Proteomes" id="UP000324800"/>
    </source>
</evidence>